<evidence type="ECO:0000313" key="2">
    <source>
        <dbReference type="EMBL" id="MFD2543625.1"/>
    </source>
</evidence>
<keyword evidence="1" id="KW-0732">Signal</keyword>
<organism evidence="2 3">
    <name type="scientific">Lacinutrix gracilariae</name>
    <dbReference type="NCBI Taxonomy" id="1747198"/>
    <lineage>
        <taxon>Bacteria</taxon>
        <taxon>Pseudomonadati</taxon>
        <taxon>Bacteroidota</taxon>
        <taxon>Flavobacteriia</taxon>
        <taxon>Flavobacteriales</taxon>
        <taxon>Flavobacteriaceae</taxon>
        <taxon>Lacinutrix</taxon>
    </lineage>
</organism>
<feature type="signal peptide" evidence="1">
    <location>
        <begin position="1"/>
        <end position="20"/>
    </location>
</feature>
<name>A0ABW5K7A7_9FLAO</name>
<feature type="non-terminal residue" evidence="2">
    <location>
        <position position="792"/>
    </location>
</feature>
<dbReference type="RefSeq" id="WP_379905720.1">
    <property type="nucleotide sequence ID" value="NZ_JBHULM010000012.1"/>
</dbReference>
<protein>
    <submittedName>
        <fullName evidence="2">Beta strand repeat-containing protein</fullName>
    </submittedName>
</protein>
<gene>
    <name evidence="2" type="ORF">ACFSSB_14930</name>
</gene>
<reference evidence="3" key="1">
    <citation type="journal article" date="2019" name="Int. J. Syst. Evol. Microbiol.">
        <title>The Global Catalogue of Microorganisms (GCM) 10K type strain sequencing project: providing services to taxonomists for standard genome sequencing and annotation.</title>
        <authorList>
            <consortium name="The Broad Institute Genomics Platform"/>
            <consortium name="The Broad Institute Genome Sequencing Center for Infectious Disease"/>
            <person name="Wu L."/>
            <person name="Ma J."/>
        </authorList>
    </citation>
    <scope>NUCLEOTIDE SEQUENCE [LARGE SCALE GENOMIC DNA]</scope>
    <source>
        <strain evidence="3">KCTC 42808</strain>
    </source>
</reference>
<sequence length="792" mass="80422">MKRFLLLVYVFFTHFMWSQAPGCANVDAGPSQIDLNCSTGCADLTATFLETGETTSYDVTAIPFSPPSSFSGLTNQLFFTGEDLWSSVITIPFDFCFFGSTYNQLLVGINGTLSFQTINAGGGSDFIFASTLPNNSDEALREGNIFGAGHDLSASSSGGTHEIAWEIQGVAPCRRFVASYYNVPQFNCSTLITTQMMVLYEGTNTIEVYIEEKPTCDFWVFGNAVVGIQNDAGTEAVSPPGRNTSNWIATNEAWRFTPNGTPNYNITWYDGSGVSIGNTPSINVCPTADETFTVEVAYTNCNGSTFTGVDTVDVIVNATPTVALSSNSTTCSGGNAVFTINGTAGDIVDYTGIVGSPTSPVTLDASGTAVITVVGVTTDQTITLTNVTNPTTSCSGALNNTETVTISATPTVTLSSNSTTCSGGNAVFTINGTAGDIVDYTGVAGSPTSPVALDASGTAVITVAGVTTDQTIIVTNVINPTTGCSATLNTTETVSISATPTVTLSSNMSTCSGGNAVFTINGTAGDIVDYTGIVGSPTSPVTLDASGTAVITVAGVITDQTITLTNVTNPTTSCSGTLNNTETVSISATPTVTLSSNSTTCSGGNAVFTINGTAGDIVDYTGIVGSLSSPVTLDASGTAIITVAGVTTDQTIILTNVTNPTTGCSGTLNNTETVSISATPTVTLSSNLTSCSGGNAVFTINGTAGDIVDYTGIVGSPVSPVTLDASGTAVITVSGITTDQTIIVTNVTNPTTSCSGTLSATETVTISATPTVTLSSNMSTCSGGNAVFTING</sequence>
<evidence type="ECO:0000256" key="1">
    <source>
        <dbReference type="SAM" id="SignalP"/>
    </source>
</evidence>
<evidence type="ECO:0000313" key="3">
    <source>
        <dbReference type="Proteomes" id="UP001597467"/>
    </source>
</evidence>
<keyword evidence="3" id="KW-1185">Reference proteome</keyword>
<accession>A0ABW5K7A7</accession>
<dbReference type="EMBL" id="JBHULM010000012">
    <property type="protein sequence ID" value="MFD2543625.1"/>
    <property type="molecule type" value="Genomic_DNA"/>
</dbReference>
<proteinExistence type="predicted"/>
<feature type="chain" id="PRO_5045104611" evidence="1">
    <location>
        <begin position="21"/>
        <end position="792"/>
    </location>
</feature>
<dbReference type="Proteomes" id="UP001597467">
    <property type="component" value="Unassembled WGS sequence"/>
</dbReference>
<comment type="caution">
    <text evidence="2">The sequence shown here is derived from an EMBL/GenBank/DDBJ whole genome shotgun (WGS) entry which is preliminary data.</text>
</comment>